<gene>
    <name evidence="1" type="ORF">HMPREF9441_03824</name>
</gene>
<name>G5SWQ1_9BACT</name>
<evidence type="ECO:0000313" key="2">
    <source>
        <dbReference type="Proteomes" id="UP000003598"/>
    </source>
</evidence>
<dbReference type="HOGENOM" id="CLU_3237133_0_0_10"/>
<dbReference type="AlphaFoldDB" id="G5SWQ1"/>
<dbReference type="Proteomes" id="UP000003598">
    <property type="component" value="Unassembled WGS sequence"/>
</dbReference>
<dbReference type="STRING" id="762968.HMPREF9441_03824"/>
<proteinExistence type="predicted"/>
<protein>
    <submittedName>
        <fullName evidence="1">Uncharacterized protein</fullName>
    </submittedName>
</protein>
<accession>G5SWQ1</accession>
<dbReference type="EMBL" id="AFFY01000098">
    <property type="protein sequence ID" value="EHG98282.1"/>
    <property type="molecule type" value="Genomic_DNA"/>
</dbReference>
<comment type="caution">
    <text evidence="1">The sequence shown here is derived from an EMBL/GenBank/DDBJ whole genome shotgun (WGS) entry which is preliminary data.</text>
</comment>
<sequence>MWITSRKPDTGGFGHDRPDSLNVTNKEGLSICRKMACRQSFFL</sequence>
<organism evidence="1 2">
    <name type="scientific">Paraprevotella clara YIT 11840</name>
    <dbReference type="NCBI Taxonomy" id="762968"/>
    <lineage>
        <taxon>Bacteria</taxon>
        <taxon>Pseudomonadati</taxon>
        <taxon>Bacteroidota</taxon>
        <taxon>Bacteroidia</taxon>
        <taxon>Bacteroidales</taxon>
        <taxon>Prevotellaceae</taxon>
        <taxon>Paraprevotella</taxon>
    </lineage>
</organism>
<reference evidence="1 2" key="1">
    <citation type="submission" date="2011-03" db="EMBL/GenBank/DDBJ databases">
        <authorList>
            <person name="Weinstock G."/>
            <person name="Sodergren E."/>
            <person name="Clifton S."/>
            <person name="Fulton L."/>
            <person name="Fulton B."/>
            <person name="Courtney L."/>
            <person name="Fronick C."/>
            <person name="Harrison M."/>
            <person name="Strong C."/>
            <person name="Farmer C."/>
            <person name="Delahaunty K."/>
            <person name="Markovic C."/>
            <person name="Hall O."/>
            <person name="Minx P."/>
            <person name="Tomlinson C."/>
            <person name="Mitreva M."/>
            <person name="Hou S."/>
            <person name="Chen J."/>
            <person name="Wollam A."/>
            <person name="Pepin K.H."/>
            <person name="Johnson M."/>
            <person name="Bhonagiri V."/>
            <person name="Zhang X."/>
            <person name="Suruliraj S."/>
            <person name="Warren W."/>
            <person name="Chinwalla A."/>
            <person name="Mardis E.R."/>
            <person name="Wilson R.K."/>
        </authorList>
    </citation>
    <scope>NUCLEOTIDE SEQUENCE [LARGE SCALE GENOMIC DNA]</scope>
    <source>
        <strain evidence="1 2">YIT 11840</strain>
    </source>
</reference>
<keyword evidence="2" id="KW-1185">Reference proteome</keyword>
<evidence type="ECO:0000313" key="1">
    <source>
        <dbReference type="EMBL" id="EHG98282.1"/>
    </source>
</evidence>